<dbReference type="InterPro" id="IPR019999">
    <property type="entry name" value="Anth_synth_I-like"/>
</dbReference>
<dbReference type="GO" id="GO:0004049">
    <property type="term" value="F:anthranilate synthase activity"/>
    <property type="evidence" value="ECO:0007669"/>
    <property type="project" value="UniProtKB-EC"/>
</dbReference>
<keyword evidence="2" id="KW-0315">Glutamine amidotransferase</keyword>
<accession>A0A849AHR9</accession>
<dbReference type="AlphaFoldDB" id="A0A849AHR9"/>
<dbReference type="PROSITE" id="PS51273">
    <property type="entry name" value="GATASE_TYPE_1"/>
    <property type="match status" value="1"/>
</dbReference>
<dbReference type="EMBL" id="JABENB010000001">
    <property type="protein sequence ID" value="NNG39407.1"/>
    <property type="molecule type" value="Genomic_DNA"/>
</dbReference>
<evidence type="ECO:0000313" key="7">
    <source>
        <dbReference type="EMBL" id="NNG39407.1"/>
    </source>
</evidence>
<dbReference type="PANTHER" id="PTHR11236">
    <property type="entry name" value="AMINOBENZOATE/ANTHRANILATE SYNTHASE"/>
    <property type="match status" value="1"/>
</dbReference>
<dbReference type="PANTHER" id="PTHR11236:SF49">
    <property type="entry name" value="ANTHRANILATE SYNTHASE COMPONENT 1"/>
    <property type="match status" value="1"/>
</dbReference>
<evidence type="ECO:0000259" key="5">
    <source>
        <dbReference type="Pfam" id="PF00117"/>
    </source>
</evidence>
<comment type="catalytic activity">
    <reaction evidence="4">
        <text>chorismate + L-glutamine = anthranilate + pyruvate + L-glutamate + H(+)</text>
        <dbReference type="Rhea" id="RHEA:21732"/>
        <dbReference type="ChEBI" id="CHEBI:15361"/>
        <dbReference type="ChEBI" id="CHEBI:15378"/>
        <dbReference type="ChEBI" id="CHEBI:16567"/>
        <dbReference type="ChEBI" id="CHEBI:29748"/>
        <dbReference type="ChEBI" id="CHEBI:29985"/>
        <dbReference type="ChEBI" id="CHEBI:58359"/>
        <dbReference type="EC" id="4.1.3.27"/>
    </reaction>
</comment>
<dbReference type="Pfam" id="PF00117">
    <property type="entry name" value="GATase"/>
    <property type="match status" value="1"/>
</dbReference>
<evidence type="ECO:0000256" key="3">
    <source>
        <dbReference type="ARBA" id="ARBA00023239"/>
    </source>
</evidence>
<comment type="caution">
    <text evidence="7">The sequence shown here is derived from an EMBL/GenBank/DDBJ whole genome shotgun (WGS) entry which is preliminary data.</text>
</comment>
<keyword evidence="8" id="KW-1185">Reference proteome</keyword>
<evidence type="ECO:0000259" key="6">
    <source>
        <dbReference type="Pfam" id="PF00425"/>
    </source>
</evidence>
<dbReference type="InterPro" id="IPR015890">
    <property type="entry name" value="Chorismate_C"/>
</dbReference>
<dbReference type="GO" id="GO:0000162">
    <property type="term" value="P:L-tryptophan biosynthetic process"/>
    <property type="evidence" value="ECO:0007669"/>
    <property type="project" value="TreeGrafter"/>
</dbReference>
<dbReference type="PRINTS" id="PR00097">
    <property type="entry name" value="ANTSNTHASEII"/>
</dbReference>
<evidence type="ECO:0000256" key="2">
    <source>
        <dbReference type="ARBA" id="ARBA00022962"/>
    </source>
</evidence>
<dbReference type="SUPFAM" id="SSF56322">
    <property type="entry name" value="ADC synthase"/>
    <property type="match status" value="1"/>
</dbReference>
<evidence type="ECO:0000256" key="1">
    <source>
        <dbReference type="ARBA" id="ARBA00012266"/>
    </source>
</evidence>
<dbReference type="InterPro" id="IPR029062">
    <property type="entry name" value="Class_I_gatase-like"/>
</dbReference>
<protein>
    <recommendedName>
        <fullName evidence="1">anthranilate synthase</fullName>
        <ecNumber evidence="1">4.1.3.27</ecNumber>
    </recommendedName>
</protein>
<reference evidence="7 8" key="1">
    <citation type="submission" date="2020-05" db="EMBL/GenBank/DDBJ databases">
        <title>Flexivirga sp. ID2601S isolated from air conditioner.</title>
        <authorList>
            <person name="Kim D.H."/>
        </authorList>
    </citation>
    <scope>NUCLEOTIDE SEQUENCE [LARGE SCALE GENOMIC DNA]</scope>
    <source>
        <strain evidence="7 8">ID2601S</strain>
    </source>
</reference>
<dbReference type="EC" id="4.1.3.27" evidence="1"/>
<feature type="domain" description="Glutamine amidotransferase" evidence="5">
    <location>
        <begin position="421"/>
        <end position="599"/>
    </location>
</feature>
<dbReference type="InterPro" id="IPR017926">
    <property type="entry name" value="GATASE"/>
</dbReference>
<proteinExistence type="predicted"/>
<evidence type="ECO:0000313" key="8">
    <source>
        <dbReference type="Proteomes" id="UP000557772"/>
    </source>
</evidence>
<dbReference type="Proteomes" id="UP000557772">
    <property type="component" value="Unassembled WGS sequence"/>
</dbReference>
<organism evidence="7 8">
    <name type="scientific">Flexivirga aerilata</name>
    <dbReference type="NCBI Taxonomy" id="1656889"/>
    <lineage>
        <taxon>Bacteria</taxon>
        <taxon>Bacillati</taxon>
        <taxon>Actinomycetota</taxon>
        <taxon>Actinomycetes</taxon>
        <taxon>Micrococcales</taxon>
        <taxon>Dermacoccaceae</taxon>
        <taxon>Flexivirga</taxon>
    </lineage>
</organism>
<dbReference type="CDD" id="cd01743">
    <property type="entry name" value="GATase1_Anthranilate_Synthase"/>
    <property type="match status" value="1"/>
</dbReference>
<evidence type="ECO:0000256" key="4">
    <source>
        <dbReference type="ARBA" id="ARBA00047683"/>
    </source>
</evidence>
<gene>
    <name evidence="7" type="ORF">HJ588_08970</name>
</gene>
<dbReference type="SUPFAM" id="SSF52317">
    <property type="entry name" value="Class I glutamine amidotransferase-like"/>
    <property type="match status" value="1"/>
</dbReference>
<dbReference type="Pfam" id="PF00425">
    <property type="entry name" value="Chorismate_bind"/>
    <property type="match status" value="1"/>
</dbReference>
<keyword evidence="3" id="KW-0456">Lyase</keyword>
<dbReference type="PRINTS" id="PR00099">
    <property type="entry name" value="CPSGATASE"/>
</dbReference>
<dbReference type="InterPro" id="IPR005801">
    <property type="entry name" value="ADC_synthase"/>
</dbReference>
<sequence>MSLLQQILKSPPPAFAIIARGEDKKVSVHVGDVAYPRTIDELPDGDMGPTIAVVPFRQVSERGFTCEDDGTPLLAIRSFSHEHISLSEALEDLPDVDTELVGGAFDQSDDEYADMVNTVKQDVISAGDGANFVLARQYEARLARPDANAAPSVLRRLLANEVSAHWTFLVHAGGRTLVGASPELHVSLRGGIAAMTPISGTYRYPVTGPSELGVLRFLRDQKETSELFMVVDEELKMMAEICSESPTVTGPFLRTMARLAHTEYRIEGRCDKDPRVVLRETLLAPTVTGAPLENACRVIARHEPSPRGYYSGVAAWIDSDDDGTAALDSAILIRTCEIDSEGGVRLGVGATLVSGSDPRTEVAETHTKVATLLASFTRTAEVPDLHTESVQRALAQRNSHLSQFWAGARPTRPMQRRCRGLLVDAEDSFTAMLEAQLDAIGIEVRTLRVNEVHGLDHDSDLLILGPGPGDPTDLSLPKNQVLGFLADRALSAKQPMLAICLSHQILSARMGVSVRRKETPNQGVQQEIDLFGARERVGFYNSFAAVLAGDQPPPADLEIACDPATGEVHAMRAAGLSSMQFHPESVLTMNGPDLLAREIDHVLATSPVRAEAD</sequence>
<dbReference type="Gene3D" id="3.40.50.880">
    <property type="match status" value="1"/>
</dbReference>
<name>A0A849AHR9_9MICO</name>
<dbReference type="RefSeq" id="WP_171154129.1">
    <property type="nucleotide sequence ID" value="NZ_JABENB010000001.1"/>
</dbReference>
<dbReference type="Gene3D" id="3.60.120.10">
    <property type="entry name" value="Anthranilate synthase"/>
    <property type="match status" value="1"/>
</dbReference>
<feature type="domain" description="Chorismate-utilising enzyme C-terminal" evidence="6">
    <location>
        <begin position="109"/>
        <end position="368"/>
    </location>
</feature>
<dbReference type="InterPro" id="IPR006221">
    <property type="entry name" value="TrpG/PapA_dom"/>
</dbReference>
<dbReference type="PRINTS" id="PR00096">
    <property type="entry name" value="GATASE"/>
</dbReference>